<dbReference type="RefSeq" id="WP_345262827.1">
    <property type="nucleotide sequence ID" value="NZ_BAABHB010000001.1"/>
</dbReference>
<accession>A0ABP8JR85</accession>
<feature type="chain" id="PRO_5046771326" description="Outer membrane lipoprotein-sorting protein" evidence="1">
    <location>
        <begin position="20"/>
        <end position="236"/>
    </location>
</feature>
<sequence length="236" mass="26026">MKKLIIIFLLPVLIVSAHAQTLPTADEVINKYIAALGGKKALMKVNNVTSQGLLQFDNSPAQMQITLKRKMPAKALTLITGDNDQLLYKNVINGTNVVEITQQGTTRQNEQAARLSLMYNRLFPELVFKEQGIKSTLVGKEQIDGQDAYKVTSTFADGTPLWISYYDVATGLKVQNVIKWDQSRTATLKSSDYRTVNGVKIPFSSTYQENGGGVSMTKMTSVLVNKGISDAEFNVQ</sequence>
<feature type="signal peptide" evidence="1">
    <location>
        <begin position="1"/>
        <end position="19"/>
    </location>
</feature>
<proteinExistence type="predicted"/>
<evidence type="ECO:0000313" key="2">
    <source>
        <dbReference type="EMBL" id="GAA4394795.1"/>
    </source>
</evidence>
<evidence type="ECO:0000313" key="3">
    <source>
        <dbReference type="Proteomes" id="UP001500936"/>
    </source>
</evidence>
<organism evidence="2 3">
    <name type="scientific">Nibrella viscosa</name>
    <dbReference type="NCBI Taxonomy" id="1084524"/>
    <lineage>
        <taxon>Bacteria</taxon>
        <taxon>Pseudomonadati</taxon>
        <taxon>Bacteroidota</taxon>
        <taxon>Cytophagia</taxon>
        <taxon>Cytophagales</taxon>
        <taxon>Spirosomataceae</taxon>
        <taxon>Nibrella</taxon>
    </lineage>
</organism>
<keyword evidence="3" id="KW-1185">Reference proteome</keyword>
<keyword evidence="1" id="KW-0732">Signal</keyword>
<dbReference type="Gene3D" id="2.50.20.10">
    <property type="entry name" value="Lipoprotein localisation LolA/LolB/LppX"/>
    <property type="match status" value="1"/>
</dbReference>
<dbReference type="Proteomes" id="UP001500936">
    <property type="component" value="Unassembled WGS sequence"/>
</dbReference>
<evidence type="ECO:0000256" key="1">
    <source>
        <dbReference type="SAM" id="SignalP"/>
    </source>
</evidence>
<name>A0ABP8JR85_9BACT</name>
<dbReference type="EMBL" id="BAABHB010000001">
    <property type="protein sequence ID" value="GAA4394795.1"/>
    <property type="molecule type" value="Genomic_DNA"/>
</dbReference>
<gene>
    <name evidence="2" type="ORF">GCM10023187_00990</name>
</gene>
<comment type="caution">
    <text evidence="2">The sequence shown here is derived from an EMBL/GenBank/DDBJ whole genome shotgun (WGS) entry which is preliminary data.</text>
</comment>
<evidence type="ECO:0008006" key="4">
    <source>
        <dbReference type="Google" id="ProtNLM"/>
    </source>
</evidence>
<reference evidence="3" key="1">
    <citation type="journal article" date="2019" name="Int. J. Syst. Evol. Microbiol.">
        <title>The Global Catalogue of Microorganisms (GCM) 10K type strain sequencing project: providing services to taxonomists for standard genome sequencing and annotation.</title>
        <authorList>
            <consortium name="The Broad Institute Genomics Platform"/>
            <consortium name="The Broad Institute Genome Sequencing Center for Infectious Disease"/>
            <person name="Wu L."/>
            <person name="Ma J."/>
        </authorList>
    </citation>
    <scope>NUCLEOTIDE SEQUENCE [LARGE SCALE GENOMIC DNA]</scope>
    <source>
        <strain evidence="3">JCM 17925</strain>
    </source>
</reference>
<protein>
    <recommendedName>
        <fullName evidence="4">Outer membrane lipoprotein-sorting protein</fullName>
    </recommendedName>
</protein>